<gene>
    <name evidence="2" type="ORF">Tco_1017434</name>
</gene>
<evidence type="ECO:0000313" key="3">
    <source>
        <dbReference type="Proteomes" id="UP001151760"/>
    </source>
</evidence>
<evidence type="ECO:0000313" key="2">
    <source>
        <dbReference type="EMBL" id="GJT65954.1"/>
    </source>
</evidence>
<evidence type="ECO:0000259" key="1">
    <source>
        <dbReference type="PROSITE" id="PS50181"/>
    </source>
</evidence>
<dbReference type="SMART" id="SM00256">
    <property type="entry name" value="FBOX"/>
    <property type="match status" value="1"/>
</dbReference>
<keyword evidence="3" id="KW-1185">Reference proteome</keyword>
<proteinExistence type="predicted"/>
<comment type="caution">
    <text evidence="2">The sequence shown here is derived from an EMBL/GenBank/DDBJ whole genome shotgun (WGS) entry which is preliminary data.</text>
</comment>
<dbReference type="CDD" id="cd22157">
    <property type="entry name" value="F-box_AtFBW1-like"/>
    <property type="match status" value="1"/>
</dbReference>
<organism evidence="2 3">
    <name type="scientific">Tanacetum coccineum</name>
    <dbReference type="NCBI Taxonomy" id="301880"/>
    <lineage>
        <taxon>Eukaryota</taxon>
        <taxon>Viridiplantae</taxon>
        <taxon>Streptophyta</taxon>
        <taxon>Embryophyta</taxon>
        <taxon>Tracheophyta</taxon>
        <taxon>Spermatophyta</taxon>
        <taxon>Magnoliopsida</taxon>
        <taxon>eudicotyledons</taxon>
        <taxon>Gunneridae</taxon>
        <taxon>Pentapetalae</taxon>
        <taxon>asterids</taxon>
        <taxon>campanulids</taxon>
        <taxon>Asterales</taxon>
        <taxon>Asteraceae</taxon>
        <taxon>Asteroideae</taxon>
        <taxon>Anthemideae</taxon>
        <taxon>Anthemidinae</taxon>
        <taxon>Tanacetum</taxon>
    </lineage>
</organism>
<reference evidence="2" key="1">
    <citation type="journal article" date="2022" name="Int. J. Mol. Sci.">
        <title>Draft Genome of Tanacetum Coccineum: Genomic Comparison of Closely Related Tanacetum-Family Plants.</title>
        <authorList>
            <person name="Yamashiro T."/>
            <person name="Shiraishi A."/>
            <person name="Nakayama K."/>
            <person name="Satake H."/>
        </authorList>
    </citation>
    <scope>NUCLEOTIDE SEQUENCE</scope>
</reference>
<name>A0ABQ5FRX4_9ASTR</name>
<dbReference type="InterPro" id="IPR036047">
    <property type="entry name" value="F-box-like_dom_sf"/>
</dbReference>
<dbReference type="SUPFAM" id="SSF81383">
    <property type="entry name" value="F-box domain"/>
    <property type="match status" value="1"/>
</dbReference>
<dbReference type="EMBL" id="BQNB010017673">
    <property type="protein sequence ID" value="GJT65954.1"/>
    <property type="molecule type" value="Genomic_DNA"/>
</dbReference>
<protein>
    <submittedName>
        <fullName evidence="2">F-box domain-containing protein</fullName>
    </submittedName>
</protein>
<dbReference type="Proteomes" id="UP001151760">
    <property type="component" value="Unassembled WGS sequence"/>
</dbReference>
<sequence length="147" mass="16905">MEETCITKKRKVSSQEFIPEEIYEEILVRLDVEDLIRCKSVCKSWKSLISHRHFIKAHQDYCFNNNNNGQTMISQAVIPIYAVNHPDQKYYIVGSANGLIVFGVTKGMYQTSFQVLSLKSNVWKLIGHVNGIYVVMESLLLYAVGLW</sequence>
<dbReference type="Gene3D" id="1.20.1280.50">
    <property type="match status" value="1"/>
</dbReference>
<accession>A0ABQ5FRX4</accession>
<dbReference type="PANTHER" id="PTHR31672">
    <property type="entry name" value="BNACNNG10540D PROTEIN"/>
    <property type="match status" value="1"/>
</dbReference>
<dbReference type="Pfam" id="PF00646">
    <property type="entry name" value="F-box"/>
    <property type="match status" value="1"/>
</dbReference>
<dbReference type="InterPro" id="IPR001810">
    <property type="entry name" value="F-box_dom"/>
</dbReference>
<dbReference type="InterPro" id="IPR050796">
    <property type="entry name" value="SCF_F-box_component"/>
</dbReference>
<reference evidence="2" key="2">
    <citation type="submission" date="2022-01" db="EMBL/GenBank/DDBJ databases">
        <authorList>
            <person name="Yamashiro T."/>
            <person name="Shiraishi A."/>
            <person name="Satake H."/>
            <person name="Nakayama K."/>
        </authorList>
    </citation>
    <scope>NUCLEOTIDE SEQUENCE</scope>
</reference>
<feature type="domain" description="F-box" evidence="1">
    <location>
        <begin position="12"/>
        <end position="58"/>
    </location>
</feature>
<dbReference type="PROSITE" id="PS50181">
    <property type="entry name" value="FBOX"/>
    <property type="match status" value="1"/>
</dbReference>
<dbReference type="PANTHER" id="PTHR31672:SF13">
    <property type="entry name" value="F-BOX PROTEIN CPR30-LIKE"/>
    <property type="match status" value="1"/>
</dbReference>